<dbReference type="PROSITE" id="PS50853">
    <property type="entry name" value="FN3"/>
    <property type="match status" value="3"/>
</dbReference>
<evidence type="ECO:0000313" key="12">
    <source>
        <dbReference type="Ensembl" id="ENSPNAP00000004748.1"/>
    </source>
</evidence>
<reference evidence="12 13" key="1">
    <citation type="submission" date="2020-10" db="EMBL/GenBank/DDBJ databases">
        <title>Pygocentrus nattereri (red-bellied piranha) genome, fPygNat1, primary haplotype.</title>
        <authorList>
            <person name="Myers G."/>
            <person name="Meyer A."/>
            <person name="Karagic N."/>
            <person name="Pippel M."/>
            <person name="Winkler S."/>
            <person name="Tracey A."/>
            <person name="Wood J."/>
            <person name="Formenti G."/>
            <person name="Howe K."/>
            <person name="Fedrigo O."/>
            <person name="Jarvis E.D."/>
        </authorList>
    </citation>
    <scope>NUCLEOTIDE SEQUENCE [LARGE SCALE GENOMIC DNA]</scope>
</reference>
<dbReference type="InterPro" id="IPR052672">
    <property type="entry name" value="Type1_Cytokine_Rcpt_Type2"/>
</dbReference>
<feature type="transmembrane region" description="Helical" evidence="10">
    <location>
        <begin position="601"/>
        <end position="622"/>
    </location>
</feature>
<dbReference type="InterPro" id="IPR003961">
    <property type="entry name" value="FN3_dom"/>
</dbReference>
<evidence type="ECO:0000256" key="6">
    <source>
        <dbReference type="ARBA" id="ARBA00022989"/>
    </source>
</evidence>
<dbReference type="GeneID" id="108441618"/>
<dbReference type="InterPro" id="IPR013783">
    <property type="entry name" value="Ig-like_fold"/>
</dbReference>
<comment type="subcellular location">
    <subcellularLocation>
        <location evidence="1">Membrane</location>
        <topology evidence="1">Single-pass type I membrane protein</topology>
    </subcellularLocation>
</comment>
<keyword evidence="8" id="KW-0675">Receptor</keyword>
<evidence type="ECO:0000256" key="7">
    <source>
        <dbReference type="ARBA" id="ARBA00023136"/>
    </source>
</evidence>
<dbReference type="AlphaFoldDB" id="A0A3B4BYT5"/>
<feature type="domain" description="Fibronectin type-III" evidence="11">
    <location>
        <begin position="408"/>
        <end position="498"/>
    </location>
</feature>
<dbReference type="SMART" id="SM00060">
    <property type="entry name" value="FN3"/>
    <property type="match status" value="3"/>
</dbReference>
<dbReference type="PANTHER" id="PTHR48423:SF2">
    <property type="entry name" value="INTERLEUKIN-12 RECEPTOR SUBUNIT BETA-2"/>
    <property type="match status" value="1"/>
</dbReference>
<dbReference type="STRING" id="42514.ENSPNAP00000004748"/>
<feature type="domain" description="Fibronectin type-III" evidence="11">
    <location>
        <begin position="219"/>
        <end position="312"/>
    </location>
</feature>
<evidence type="ECO:0000256" key="1">
    <source>
        <dbReference type="ARBA" id="ARBA00004479"/>
    </source>
</evidence>
<keyword evidence="5" id="KW-0677">Repeat</keyword>
<proteinExistence type="inferred from homology"/>
<keyword evidence="7 10" id="KW-0472">Membrane</keyword>
<name>A0A3B4BYT5_PYGNA</name>
<gene>
    <name evidence="12" type="primary">IL12RB2</name>
</gene>
<dbReference type="OrthoDB" id="10005435at2759"/>
<keyword evidence="13" id="KW-1185">Reference proteome</keyword>
<keyword evidence="3 10" id="KW-0812">Transmembrane</keyword>
<dbReference type="Proteomes" id="UP001501920">
    <property type="component" value="Chromosome 26"/>
</dbReference>
<dbReference type="Pfam" id="PF00041">
    <property type="entry name" value="fn3"/>
    <property type="match status" value="1"/>
</dbReference>
<evidence type="ECO:0000256" key="5">
    <source>
        <dbReference type="ARBA" id="ARBA00022737"/>
    </source>
</evidence>
<protein>
    <recommendedName>
        <fullName evidence="11">Fibronectin type-III domain-containing protein</fullName>
    </recommendedName>
</protein>
<dbReference type="OMA" id="KWAKECT"/>
<organism evidence="12 13">
    <name type="scientific">Pygocentrus nattereri</name>
    <name type="common">Red-bellied piranha</name>
    <dbReference type="NCBI Taxonomy" id="42514"/>
    <lineage>
        <taxon>Eukaryota</taxon>
        <taxon>Metazoa</taxon>
        <taxon>Chordata</taxon>
        <taxon>Craniata</taxon>
        <taxon>Vertebrata</taxon>
        <taxon>Euteleostomi</taxon>
        <taxon>Actinopterygii</taxon>
        <taxon>Neopterygii</taxon>
        <taxon>Teleostei</taxon>
        <taxon>Ostariophysi</taxon>
        <taxon>Characiformes</taxon>
        <taxon>Characoidei</taxon>
        <taxon>Pygocentrus</taxon>
    </lineage>
</organism>
<sequence>MVEVDVQLEQVGSMPLKCSIWPNFIFLLVLATGAPVGSKGADEKICSIHSSKEVHMGSSFQVYCIFKKECKTLIFRDNVPLQCTSCNTTHVSLSIVNVTRATTLACRCEGNPEPCGTDITPGYPPEIPQNLICVQEGELGNVKCTWKAGRETYIPTTSRLWVGGDPVDYESGTLPDGTLSASFPIPGAQTNFSVLVNASNSLGSATSGVLSFMLNDIVKPLSPNIKKVECTSRQCQLYPDNAQSIQLVEIQYRADEGSWNTVSFNHTSSNTSWTITSLNPYSLYTFQVRWKLGPTRGVWSAWSRAEKLTDEEAPAAMVDAWYIEETTEKVKKNIHLFWKELSKSDARGNILGYNVSVVDQGKKICNTFITPPDRSYRVPCSVCNVTISAVNSKGQSSARLIQLQPIVSADNFSSIKRIDNHSIALSWTSEGTVKEYLVEWYPAGCKQQLQWIRVEHHLNTIHITGLQPAECYDGAVIYFRPSGTSKAVFSNIATWPSAPQQGPNCDTMVKYERVEVTWQEVPSEKRGGCLIRQYRIYLQEPGGKIKNYNVSHPQRQYTIKGLAQGQPYKLWISAVTTAEGPKGFECHFVTHQGVPPAEKPLALVLSIGSAIFLTCLFLLCICQFSSVHRRLSRCCHCLMPSIVPDPANSKWAKECANEKGEMKLQLYLSDSSMSEEEPDTVEVQELPQEKLLQGETVPIDGACPSVSNFEVQAQEHHIPSSPYQPITTSSYLKSLSNSSDTTQASRNTDITVDYISTHGVLSGEEDDEEEEMDMMGFFPCPTSPFLDPLMPTGGKLTLDIVKIDCSDLNLCIQ</sequence>
<evidence type="ECO:0000313" key="13">
    <source>
        <dbReference type="Proteomes" id="UP001501920"/>
    </source>
</evidence>
<evidence type="ECO:0000256" key="2">
    <source>
        <dbReference type="ARBA" id="ARBA00008921"/>
    </source>
</evidence>
<dbReference type="InterPro" id="IPR036116">
    <property type="entry name" value="FN3_sf"/>
</dbReference>
<reference evidence="12" key="3">
    <citation type="submission" date="2025-09" db="UniProtKB">
        <authorList>
            <consortium name="Ensembl"/>
        </authorList>
    </citation>
    <scope>IDENTIFICATION</scope>
</reference>
<dbReference type="PANTHER" id="PTHR48423">
    <property type="entry name" value="INTERLEUKIN-27 RECEPTOR SUBUNIT ALPHA"/>
    <property type="match status" value="1"/>
</dbReference>
<evidence type="ECO:0000256" key="9">
    <source>
        <dbReference type="ARBA" id="ARBA00023180"/>
    </source>
</evidence>
<evidence type="ECO:0000256" key="3">
    <source>
        <dbReference type="ARBA" id="ARBA00022692"/>
    </source>
</evidence>
<keyword evidence="4" id="KW-0732">Signal</keyword>
<evidence type="ECO:0000256" key="4">
    <source>
        <dbReference type="ARBA" id="ARBA00022729"/>
    </source>
</evidence>
<keyword evidence="9" id="KW-0325">Glycoprotein</keyword>
<dbReference type="CDD" id="cd00063">
    <property type="entry name" value="FN3"/>
    <property type="match status" value="3"/>
</dbReference>
<dbReference type="Gene3D" id="2.60.40.10">
    <property type="entry name" value="Immunoglobulins"/>
    <property type="match status" value="5"/>
</dbReference>
<comment type="similarity">
    <text evidence="2">Belongs to the type I cytokine receptor family. Type 2 subfamily.</text>
</comment>
<feature type="domain" description="Fibronectin type-III" evidence="11">
    <location>
        <begin position="499"/>
        <end position="597"/>
    </location>
</feature>
<evidence type="ECO:0000256" key="8">
    <source>
        <dbReference type="ARBA" id="ARBA00023170"/>
    </source>
</evidence>
<accession>A0A3B4BYT5</accession>
<dbReference type="SUPFAM" id="SSF49265">
    <property type="entry name" value="Fibronectin type III"/>
    <property type="match status" value="3"/>
</dbReference>
<dbReference type="GO" id="GO:0005886">
    <property type="term" value="C:plasma membrane"/>
    <property type="evidence" value="ECO:0007669"/>
    <property type="project" value="UniProtKB-ARBA"/>
</dbReference>
<dbReference type="GeneTree" id="ENSGT00940000155776"/>
<evidence type="ECO:0000259" key="11">
    <source>
        <dbReference type="PROSITE" id="PS50853"/>
    </source>
</evidence>
<evidence type="ECO:0000256" key="10">
    <source>
        <dbReference type="SAM" id="Phobius"/>
    </source>
</evidence>
<keyword evidence="6 10" id="KW-1133">Transmembrane helix</keyword>
<dbReference type="RefSeq" id="XP_017576733.1">
    <property type="nucleotide sequence ID" value="XM_017721244.2"/>
</dbReference>
<reference evidence="12" key="2">
    <citation type="submission" date="2025-08" db="UniProtKB">
        <authorList>
            <consortium name="Ensembl"/>
        </authorList>
    </citation>
    <scope>IDENTIFICATION</scope>
</reference>
<dbReference type="CTD" id="3595"/>
<dbReference type="Ensembl" id="ENSPNAT00000006504.2">
    <property type="protein sequence ID" value="ENSPNAP00000004748.1"/>
    <property type="gene ID" value="ENSPNAG00000011135.2"/>
</dbReference>